<organism evidence="2 3">
    <name type="scientific">Imshaugia aleurites</name>
    <dbReference type="NCBI Taxonomy" id="172621"/>
    <lineage>
        <taxon>Eukaryota</taxon>
        <taxon>Fungi</taxon>
        <taxon>Dikarya</taxon>
        <taxon>Ascomycota</taxon>
        <taxon>Pezizomycotina</taxon>
        <taxon>Lecanoromycetes</taxon>
        <taxon>OSLEUM clade</taxon>
        <taxon>Lecanoromycetidae</taxon>
        <taxon>Lecanorales</taxon>
        <taxon>Lecanorineae</taxon>
        <taxon>Parmeliaceae</taxon>
        <taxon>Imshaugia</taxon>
    </lineage>
</organism>
<comment type="caution">
    <text evidence="2">The sequence shown here is derived from an EMBL/GenBank/DDBJ whole genome shotgun (WGS) entry which is preliminary data.</text>
</comment>
<feature type="compositionally biased region" description="Basic residues" evidence="1">
    <location>
        <begin position="272"/>
        <end position="284"/>
    </location>
</feature>
<reference evidence="2" key="1">
    <citation type="submission" date="2021-03" db="EMBL/GenBank/DDBJ databases">
        <authorList>
            <person name="Tagirdzhanova G."/>
        </authorList>
    </citation>
    <scope>NUCLEOTIDE SEQUENCE</scope>
</reference>
<feature type="region of interest" description="Disordered" evidence="1">
    <location>
        <begin position="1"/>
        <end position="29"/>
    </location>
</feature>
<sequence>MNSGVSKFRGFGQPRERPHNETSVDPTLQRMISDINADTEAKRLRIEAEVHTPEGRKKAAEEKLAERKMKERNWISRVIHDRGNGWKPIWGTAEDEELRIYTLVDGGEHRFWGIKPIGMGIDDFWEKYDPEVRRYEDRQQETPVNPDAPAGPLIGEPLRSLAPEKAAARPRKRQKTPEISSTHRVQKSTKKTRKSPAHKADAGHPRPEDQMQEAPTAPHASGMTTPKKIADPAPNAQQQPSEDGGSAPSTLPQGRPAPKAKAATKEDTLASKRSRGRPPARRKPTERPPNQKRTLAVKGNARITKPTKKEWLRPSPPSVHKMRTRREGPAEPLQLP</sequence>
<feature type="compositionally biased region" description="Basic and acidic residues" evidence="1">
    <location>
        <begin position="198"/>
        <end position="209"/>
    </location>
</feature>
<dbReference type="AlphaFoldDB" id="A0A8H3PID3"/>
<keyword evidence="3" id="KW-1185">Reference proteome</keyword>
<feature type="region of interest" description="Disordered" evidence="1">
    <location>
        <begin position="136"/>
        <end position="336"/>
    </location>
</feature>
<feature type="compositionally biased region" description="Basic residues" evidence="1">
    <location>
        <begin position="184"/>
        <end position="197"/>
    </location>
</feature>
<dbReference type="OrthoDB" id="5421471at2759"/>
<dbReference type="EMBL" id="CAJPDT010000139">
    <property type="protein sequence ID" value="CAF9940984.1"/>
    <property type="molecule type" value="Genomic_DNA"/>
</dbReference>
<dbReference type="Proteomes" id="UP000664534">
    <property type="component" value="Unassembled WGS sequence"/>
</dbReference>
<feature type="compositionally biased region" description="Polar residues" evidence="1">
    <location>
        <begin position="235"/>
        <end position="252"/>
    </location>
</feature>
<accession>A0A8H3PID3</accession>
<name>A0A8H3PID3_9LECA</name>
<protein>
    <submittedName>
        <fullName evidence="2">Uncharacterized protein</fullName>
    </submittedName>
</protein>
<evidence type="ECO:0000256" key="1">
    <source>
        <dbReference type="SAM" id="MobiDB-lite"/>
    </source>
</evidence>
<proteinExistence type="predicted"/>
<gene>
    <name evidence="2" type="ORF">IMSHALPRED_002239</name>
</gene>
<evidence type="ECO:0000313" key="3">
    <source>
        <dbReference type="Proteomes" id="UP000664534"/>
    </source>
</evidence>
<evidence type="ECO:0000313" key="2">
    <source>
        <dbReference type="EMBL" id="CAF9940984.1"/>
    </source>
</evidence>